<dbReference type="Proteomes" id="UP000479190">
    <property type="component" value="Unassembled WGS sequence"/>
</dbReference>
<keyword evidence="2" id="KW-0812">Transmembrane</keyword>
<accession>A0A6H5HWS3</accession>
<reference evidence="3 4" key="1">
    <citation type="submission" date="2020-02" db="EMBL/GenBank/DDBJ databases">
        <authorList>
            <person name="Ferguson B K."/>
        </authorList>
    </citation>
    <scope>NUCLEOTIDE SEQUENCE [LARGE SCALE GENOMIC DNA]</scope>
</reference>
<evidence type="ECO:0000256" key="2">
    <source>
        <dbReference type="SAM" id="Phobius"/>
    </source>
</evidence>
<name>A0A6H5HWS3_9HYME</name>
<dbReference type="EMBL" id="CADCXV010000258">
    <property type="protein sequence ID" value="CAB0029113.1"/>
    <property type="molecule type" value="Genomic_DNA"/>
</dbReference>
<sequence>MEMAVYRFLLKSLQLMRAQKSLSQLFLSSLGKIDSAIRACGICTTRRHRRCCSSRLRTYVHHRRKPAAQSNRRRPSRTIRSFKGLELIHPLNTTARSRNYRHKHNMPTFRVPRCIYPCFRRVHTRRKIKGNTRKKCRRDKFLPNPMPGAAWAGGIWKRTAAHIRTLRAGSDKIFVSPTSALLCVRRAQLRREGEAGTSRTRVASSPPPPPPRTRVEQSILYYARIILYVSCTAIIVVFRIPRCASWTRSSRYIIDRATIARLRILDEASGLVVEASVALYLDPRHRRGILSIFFTKITCRARGESLFSMLQPRNVYAKLNNLTCVATPTTASLMPAMRHYRGRLSHAAEQ</sequence>
<evidence type="ECO:0000256" key="1">
    <source>
        <dbReference type="SAM" id="MobiDB-lite"/>
    </source>
</evidence>
<feature type="region of interest" description="Disordered" evidence="1">
    <location>
        <begin position="192"/>
        <end position="212"/>
    </location>
</feature>
<dbReference type="AlphaFoldDB" id="A0A6H5HWS3"/>
<keyword evidence="4" id="KW-1185">Reference proteome</keyword>
<evidence type="ECO:0000313" key="3">
    <source>
        <dbReference type="EMBL" id="CAB0029113.1"/>
    </source>
</evidence>
<keyword evidence="2" id="KW-1133">Transmembrane helix</keyword>
<feature type="transmembrane region" description="Helical" evidence="2">
    <location>
        <begin position="219"/>
        <end position="241"/>
    </location>
</feature>
<proteinExistence type="predicted"/>
<organism evidence="3 4">
    <name type="scientific">Trichogramma brassicae</name>
    <dbReference type="NCBI Taxonomy" id="86971"/>
    <lineage>
        <taxon>Eukaryota</taxon>
        <taxon>Metazoa</taxon>
        <taxon>Ecdysozoa</taxon>
        <taxon>Arthropoda</taxon>
        <taxon>Hexapoda</taxon>
        <taxon>Insecta</taxon>
        <taxon>Pterygota</taxon>
        <taxon>Neoptera</taxon>
        <taxon>Endopterygota</taxon>
        <taxon>Hymenoptera</taxon>
        <taxon>Apocrita</taxon>
        <taxon>Proctotrupomorpha</taxon>
        <taxon>Chalcidoidea</taxon>
        <taxon>Trichogrammatidae</taxon>
        <taxon>Trichogramma</taxon>
    </lineage>
</organism>
<evidence type="ECO:0000313" key="4">
    <source>
        <dbReference type="Proteomes" id="UP000479190"/>
    </source>
</evidence>
<keyword evidence="2" id="KW-0472">Membrane</keyword>
<gene>
    <name evidence="3" type="ORF">TBRA_LOCUS1193</name>
</gene>
<protein>
    <submittedName>
        <fullName evidence="3">Uncharacterized protein</fullName>
    </submittedName>
</protein>